<sequence length="178" mass="20189">MANEMTLKEQLANIPKLIGDDNYPMWHKRMRAFLRHKELFDVVTNDPGPNPAARVKKQLSEAANILVNKIDDKLCTSIVTDDNDNNGYIIWTRILDIHARRTGLRLNRALSTLHKIRYEGSLSDFLDQIQASLSSLASIAYVQNPEDICGIITAKLSDDWSSLADPIMTNKVLMRDPR</sequence>
<dbReference type="EMBL" id="PKSL01000059">
    <property type="protein sequence ID" value="POW08971.1"/>
    <property type="molecule type" value="Genomic_DNA"/>
</dbReference>
<evidence type="ECO:0000313" key="2">
    <source>
        <dbReference type="Proteomes" id="UP000239156"/>
    </source>
</evidence>
<reference evidence="1" key="1">
    <citation type="submission" date="2017-12" db="EMBL/GenBank/DDBJ databases">
        <title>Gene loss provides genomic basis for host adaptation in cereal stripe rust fungi.</title>
        <authorList>
            <person name="Xia C."/>
        </authorList>
    </citation>
    <scope>NUCLEOTIDE SEQUENCE [LARGE SCALE GENOMIC DNA]</scope>
    <source>
        <strain evidence="1">93-210</strain>
    </source>
</reference>
<evidence type="ECO:0008006" key="3">
    <source>
        <dbReference type="Google" id="ProtNLM"/>
    </source>
</evidence>
<name>A0A2S4VHE5_9BASI</name>
<accession>A0A2S4VHE5</accession>
<protein>
    <recommendedName>
        <fullName evidence="3">DUF4219 domain-containing protein</fullName>
    </recommendedName>
</protein>
<keyword evidence="2" id="KW-1185">Reference proteome</keyword>
<evidence type="ECO:0000313" key="1">
    <source>
        <dbReference type="EMBL" id="POW08971.1"/>
    </source>
</evidence>
<dbReference type="Proteomes" id="UP000239156">
    <property type="component" value="Unassembled WGS sequence"/>
</dbReference>
<organism evidence="1 2">
    <name type="scientific">Puccinia striiformis</name>
    <dbReference type="NCBI Taxonomy" id="27350"/>
    <lineage>
        <taxon>Eukaryota</taxon>
        <taxon>Fungi</taxon>
        <taxon>Dikarya</taxon>
        <taxon>Basidiomycota</taxon>
        <taxon>Pucciniomycotina</taxon>
        <taxon>Pucciniomycetes</taxon>
        <taxon>Pucciniales</taxon>
        <taxon>Pucciniaceae</taxon>
        <taxon>Puccinia</taxon>
    </lineage>
</organism>
<dbReference type="AlphaFoldDB" id="A0A2S4VHE5"/>
<gene>
    <name evidence="1" type="ORF">PSTT_07103</name>
</gene>
<comment type="caution">
    <text evidence="1">The sequence shown here is derived from an EMBL/GenBank/DDBJ whole genome shotgun (WGS) entry which is preliminary data.</text>
</comment>
<dbReference type="VEuPathDB" id="FungiDB:PSTT_07103"/>
<dbReference type="Pfam" id="PF14223">
    <property type="entry name" value="Retrotran_gag_2"/>
    <property type="match status" value="1"/>
</dbReference>
<dbReference type="VEuPathDB" id="FungiDB:PSHT_10532"/>
<proteinExistence type="predicted"/>